<evidence type="ECO:0000313" key="2">
    <source>
        <dbReference type="EMBL" id="KFD52202.1"/>
    </source>
</evidence>
<reference evidence="3 4" key="1">
    <citation type="journal article" date="2014" name="Nat. Genet.">
        <title>Genome and transcriptome of the porcine whipworm Trichuris suis.</title>
        <authorList>
            <person name="Jex A.R."/>
            <person name="Nejsum P."/>
            <person name="Schwarz E.M."/>
            <person name="Hu L."/>
            <person name="Young N.D."/>
            <person name="Hall R.S."/>
            <person name="Korhonen P.K."/>
            <person name="Liao S."/>
            <person name="Thamsborg S."/>
            <person name="Xia J."/>
            <person name="Xu P."/>
            <person name="Wang S."/>
            <person name="Scheerlinck J.P."/>
            <person name="Hofmann A."/>
            <person name="Sternberg P.W."/>
            <person name="Wang J."/>
            <person name="Gasser R.B."/>
        </authorList>
    </citation>
    <scope>NUCLEOTIDE SEQUENCE [LARGE SCALE GENOMIC DNA]</scope>
    <source>
        <strain evidence="3">DCEP-RM93F</strain>
        <strain evidence="2">DCEP-RM93M</strain>
    </source>
</reference>
<dbReference type="Proteomes" id="UP000030764">
    <property type="component" value="Unassembled WGS sequence"/>
</dbReference>
<evidence type="ECO:0000313" key="3">
    <source>
        <dbReference type="EMBL" id="KFD70355.1"/>
    </source>
</evidence>
<protein>
    <recommendedName>
        <fullName evidence="5">Secreted protein</fullName>
    </recommendedName>
</protein>
<sequence>MLVPFNLDLLLCGLLCDIPLWASCPCFRRSRPSQRNRTYDDGGRSDLRELAWRFWICQPTSKRLIFLRKDMIGCNPTKMMKMFSLIGDNHFLHCASLGTSVAANAHLLTG</sequence>
<gene>
    <name evidence="2" type="ORF">M513_06915</name>
    <name evidence="3" type="ORF">M514_06915</name>
</gene>
<evidence type="ECO:0000256" key="1">
    <source>
        <dbReference type="SAM" id="SignalP"/>
    </source>
</evidence>
<dbReference type="EMBL" id="KL367488">
    <property type="protein sequence ID" value="KFD70355.1"/>
    <property type="molecule type" value="Genomic_DNA"/>
</dbReference>
<dbReference type="AlphaFoldDB" id="A0A085NLK9"/>
<dbReference type="Proteomes" id="UP000030758">
    <property type="component" value="Unassembled WGS sequence"/>
</dbReference>
<organism evidence="3">
    <name type="scientific">Trichuris suis</name>
    <name type="common">pig whipworm</name>
    <dbReference type="NCBI Taxonomy" id="68888"/>
    <lineage>
        <taxon>Eukaryota</taxon>
        <taxon>Metazoa</taxon>
        <taxon>Ecdysozoa</taxon>
        <taxon>Nematoda</taxon>
        <taxon>Enoplea</taxon>
        <taxon>Dorylaimia</taxon>
        <taxon>Trichinellida</taxon>
        <taxon>Trichuridae</taxon>
        <taxon>Trichuris</taxon>
    </lineage>
</organism>
<proteinExistence type="predicted"/>
<feature type="signal peptide" evidence="1">
    <location>
        <begin position="1"/>
        <end position="22"/>
    </location>
</feature>
<keyword evidence="4" id="KW-1185">Reference proteome</keyword>
<dbReference type="EMBL" id="KL363230">
    <property type="protein sequence ID" value="KFD52202.1"/>
    <property type="molecule type" value="Genomic_DNA"/>
</dbReference>
<evidence type="ECO:0008006" key="5">
    <source>
        <dbReference type="Google" id="ProtNLM"/>
    </source>
</evidence>
<keyword evidence="1" id="KW-0732">Signal</keyword>
<evidence type="ECO:0000313" key="4">
    <source>
        <dbReference type="Proteomes" id="UP000030764"/>
    </source>
</evidence>
<accession>A0A085NLK9</accession>
<name>A0A085NLK9_9BILA</name>
<feature type="chain" id="PRO_5007379693" description="Secreted protein" evidence="1">
    <location>
        <begin position="23"/>
        <end position="110"/>
    </location>
</feature>